<dbReference type="eggNOG" id="KOG3946">
    <property type="taxonomic scope" value="Eukaryota"/>
</dbReference>
<feature type="signal peptide" evidence="4">
    <location>
        <begin position="1"/>
        <end position="25"/>
    </location>
</feature>
<dbReference type="Proteomes" id="UP000008743">
    <property type="component" value="Unassembled WGS sequence"/>
</dbReference>
<reference evidence="7" key="1">
    <citation type="submission" date="2011-02" db="EMBL/GenBank/DDBJ databases">
        <title>The Genome Sequence of Capsaspora owczarzaki ATCC 30864.</title>
        <authorList>
            <person name="Russ C."/>
            <person name="Cuomo C."/>
            <person name="Burger G."/>
            <person name="Gray M.W."/>
            <person name="Holland P.W.H."/>
            <person name="King N."/>
            <person name="Lang F.B.F."/>
            <person name="Roger A.J."/>
            <person name="Ruiz-Trillo I."/>
            <person name="Young S.K."/>
            <person name="Zeng Q."/>
            <person name="Gargeya S."/>
            <person name="Alvarado L."/>
            <person name="Berlin A."/>
            <person name="Chapman S.B."/>
            <person name="Chen Z."/>
            <person name="Freedman E."/>
            <person name="Gellesch M."/>
            <person name="Goldberg J."/>
            <person name="Griggs A."/>
            <person name="Gujja S."/>
            <person name="Heilman E."/>
            <person name="Heiman D."/>
            <person name="Howarth C."/>
            <person name="Mehta T."/>
            <person name="Neiman D."/>
            <person name="Pearson M."/>
            <person name="Roberts A."/>
            <person name="Saif S."/>
            <person name="Shea T."/>
            <person name="Shenoy N."/>
            <person name="Sisk P."/>
            <person name="Stolte C."/>
            <person name="Sykes S."/>
            <person name="White J."/>
            <person name="Yandava C."/>
            <person name="Haas B."/>
            <person name="Nusbaum C."/>
            <person name="Birren B."/>
        </authorList>
    </citation>
    <scope>NUCLEOTIDE SEQUENCE</scope>
    <source>
        <strain evidence="7">ATCC 30864</strain>
    </source>
</reference>
<dbReference type="PhylomeDB" id="A0A0D2UTH3"/>
<evidence type="ECO:0000259" key="5">
    <source>
        <dbReference type="Pfam" id="PF04389"/>
    </source>
</evidence>
<feature type="compositionally biased region" description="Low complexity" evidence="3">
    <location>
        <begin position="37"/>
        <end position="46"/>
    </location>
</feature>
<dbReference type="PANTHER" id="PTHR12283">
    <property type="entry name" value="GLUTAMINYL-PEPTIDE CYCLOTRANSFERASE"/>
    <property type="match status" value="1"/>
</dbReference>
<keyword evidence="1" id="KW-0808">Transferase</keyword>
<organism evidence="6 7">
    <name type="scientific">Capsaspora owczarzaki (strain ATCC 30864)</name>
    <dbReference type="NCBI Taxonomy" id="595528"/>
    <lineage>
        <taxon>Eukaryota</taxon>
        <taxon>Filasterea</taxon>
        <taxon>Capsaspora</taxon>
    </lineage>
</organism>
<dbReference type="AlphaFoldDB" id="A0A0D2UTH3"/>
<name>A0A0D2UTH3_CAPO3</name>
<evidence type="ECO:0000313" key="7">
    <source>
        <dbReference type="Proteomes" id="UP000008743"/>
    </source>
</evidence>
<dbReference type="GO" id="GO:0016603">
    <property type="term" value="F:glutaminyl-peptide cyclotransferase activity"/>
    <property type="evidence" value="ECO:0007669"/>
    <property type="project" value="TreeGrafter"/>
</dbReference>
<sequence>MARWTRLAVLGLLALVLVLVGVAVAERDDIAQPPLEQQQQQQQQQQRSNHNHKHESLRTGRRLLTLDDADDEDQFGSDDDDDDGDDHDGGRHHDGDGHAGAAGRYKKPRPRGSLKVKRAPLTLSTAQVKELSKQIDIGHLWTDLLQPLLIERVPGTPTHQQAAKHIEDTLTALPGWRVTTDTFNDSTPLGVRPFKNIVATLERPGATRRFVLAAHYDSKYFAPPVKFIGATDSAAPCAIMLHLAELISKERVECSASTGDATLQLVFFDGEEAFQTWTATDSIYGSRHLAALWEANDKSESPSPSQLHSTLCGIDTLMLLDLLGAKNPTIRGSFDNTLAIHDSVADIGGDGVPSR</sequence>
<dbReference type="STRING" id="595528.A0A0D2UTH3"/>
<feature type="region of interest" description="Disordered" evidence="3">
    <location>
        <begin position="34"/>
        <end position="116"/>
    </location>
</feature>
<evidence type="ECO:0000256" key="3">
    <source>
        <dbReference type="SAM" id="MobiDB-lite"/>
    </source>
</evidence>
<feature type="chain" id="PRO_5002253076" evidence="4">
    <location>
        <begin position="26"/>
        <end position="355"/>
    </location>
</feature>
<feature type="compositionally biased region" description="Basic residues" evidence="3">
    <location>
        <begin position="49"/>
        <end position="61"/>
    </location>
</feature>
<proteinExistence type="predicted"/>
<dbReference type="InterPro" id="IPR007484">
    <property type="entry name" value="Peptidase_M28"/>
</dbReference>
<accession>A0A0D2UTH3</accession>
<dbReference type="EMBL" id="KE346378">
    <property type="protein sequence ID" value="KJE98286.1"/>
    <property type="molecule type" value="Genomic_DNA"/>
</dbReference>
<dbReference type="InterPro" id="IPR040234">
    <property type="entry name" value="QC/QCL"/>
</dbReference>
<dbReference type="OrthoDB" id="3907302at2759"/>
<feature type="compositionally biased region" description="Basic residues" evidence="3">
    <location>
        <begin position="104"/>
        <end position="116"/>
    </location>
</feature>
<dbReference type="GO" id="GO:0008270">
    <property type="term" value="F:zinc ion binding"/>
    <property type="evidence" value="ECO:0007669"/>
    <property type="project" value="TreeGrafter"/>
</dbReference>
<gene>
    <name evidence="6" type="ORF">CAOG_008273</name>
</gene>
<keyword evidence="7" id="KW-1185">Reference proteome</keyword>
<evidence type="ECO:0000313" key="6">
    <source>
        <dbReference type="EMBL" id="KJE98286.1"/>
    </source>
</evidence>
<keyword evidence="2" id="KW-0012">Acyltransferase</keyword>
<evidence type="ECO:0000256" key="2">
    <source>
        <dbReference type="ARBA" id="ARBA00023315"/>
    </source>
</evidence>
<dbReference type="InParanoid" id="A0A0D2UTH3"/>
<protein>
    <submittedName>
        <fullName evidence="6">Glutaminyl cyclase</fullName>
    </submittedName>
</protein>
<feature type="compositionally biased region" description="Basic and acidic residues" evidence="3">
    <location>
        <begin position="87"/>
        <end position="97"/>
    </location>
</feature>
<dbReference type="SUPFAM" id="SSF53187">
    <property type="entry name" value="Zn-dependent exopeptidases"/>
    <property type="match status" value="1"/>
</dbReference>
<feature type="compositionally biased region" description="Acidic residues" evidence="3">
    <location>
        <begin position="67"/>
        <end position="86"/>
    </location>
</feature>
<keyword evidence="4" id="KW-0732">Signal</keyword>
<feature type="domain" description="Peptidase M28" evidence="5">
    <location>
        <begin position="196"/>
        <end position="330"/>
    </location>
</feature>
<dbReference type="Gene3D" id="3.40.630.10">
    <property type="entry name" value="Zn peptidases"/>
    <property type="match status" value="1"/>
</dbReference>
<dbReference type="Pfam" id="PF04389">
    <property type="entry name" value="Peptidase_M28"/>
    <property type="match status" value="1"/>
</dbReference>
<dbReference type="PANTHER" id="PTHR12283:SF6">
    <property type="entry name" value="GLUTAMINYL-PEPTIDE CYCLOTRANSFERASE-RELATED"/>
    <property type="match status" value="1"/>
</dbReference>
<evidence type="ECO:0000256" key="4">
    <source>
        <dbReference type="SAM" id="SignalP"/>
    </source>
</evidence>
<evidence type="ECO:0000256" key="1">
    <source>
        <dbReference type="ARBA" id="ARBA00022679"/>
    </source>
</evidence>